<evidence type="ECO:0000313" key="8">
    <source>
        <dbReference type="EMBL" id="AET67306.1"/>
    </source>
</evidence>
<organism evidence="8 9">
    <name type="scientific">Desulfosporosinus orientis (strain ATCC 19365 / DSM 765 / NCIMB 8382 / VKM B-1628 / Singapore I)</name>
    <name type="common">Desulfotomaculum orientis</name>
    <dbReference type="NCBI Taxonomy" id="768706"/>
    <lineage>
        <taxon>Bacteria</taxon>
        <taxon>Bacillati</taxon>
        <taxon>Bacillota</taxon>
        <taxon>Clostridia</taxon>
        <taxon>Eubacteriales</taxon>
        <taxon>Desulfitobacteriaceae</taxon>
        <taxon>Desulfosporosinus</taxon>
    </lineage>
</organism>
<comment type="similarity">
    <text evidence="2">Belongs to the purine-cytosine permease (2.A.39) family.</text>
</comment>
<name>G7WEX7_DESOD</name>
<feature type="transmembrane region" description="Helical" evidence="6">
    <location>
        <begin position="143"/>
        <end position="162"/>
    </location>
</feature>
<dbReference type="Gene3D" id="1.10.4160.10">
    <property type="entry name" value="Hydantoin permease"/>
    <property type="match status" value="1"/>
</dbReference>
<feature type="transmembrane region" description="Helical" evidence="6">
    <location>
        <begin position="348"/>
        <end position="367"/>
    </location>
</feature>
<feature type="transmembrane region" description="Helical" evidence="6">
    <location>
        <begin position="36"/>
        <end position="58"/>
    </location>
</feature>
<feature type="domain" description="Cyclic nucleotide-binding" evidence="7">
    <location>
        <begin position="301"/>
        <end position="342"/>
    </location>
</feature>
<reference evidence="8 9" key="2">
    <citation type="journal article" date="2012" name="J. Bacteriol.">
        <title>Complete genome sequences of Desulfosporosinus orientis DSM765T, Desulfosporosinus youngiae DSM17734T, Desulfosporosinus meridiei DSM13257T, and Desulfosporosinus acidiphilus DSM22704T.</title>
        <authorList>
            <person name="Pester M."/>
            <person name="Brambilla E."/>
            <person name="Alazard D."/>
            <person name="Rattei T."/>
            <person name="Weinmaier T."/>
            <person name="Han J."/>
            <person name="Lucas S."/>
            <person name="Lapidus A."/>
            <person name="Cheng J.F."/>
            <person name="Goodwin L."/>
            <person name="Pitluck S."/>
            <person name="Peters L."/>
            <person name="Ovchinnikova G."/>
            <person name="Teshima H."/>
            <person name="Detter J.C."/>
            <person name="Han C.S."/>
            <person name="Tapia R."/>
            <person name="Land M.L."/>
            <person name="Hauser L."/>
            <person name="Kyrpides N.C."/>
            <person name="Ivanova N.N."/>
            <person name="Pagani I."/>
            <person name="Huntmann M."/>
            <person name="Wei C.L."/>
            <person name="Davenport K.W."/>
            <person name="Daligault H."/>
            <person name="Chain P.S."/>
            <person name="Chen A."/>
            <person name="Mavromatis K."/>
            <person name="Markowitz V."/>
            <person name="Szeto E."/>
            <person name="Mikhailova N."/>
            <person name="Pati A."/>
            <person name="Wagner M."/>
            <person name="Woyke T."/>
            <person name="Ollivier B."/>
            <person name="Klenk H.P."/>
            <person name="Spring S."/>
            <person name="Loy A."/>
        </authorList>
    </citation>
    <scope>NUCLEOTIDE SEQUENCE [LARGE SCALE GENOMIC DNA]</scope>
    <source>
        <strain evidence="9">ATCC 19365 / DSM 765 / NCIMB 8382 / VKM B-1628</strain>
    </source>
</reference>
<evidence type="ECO:0000313" key="9">
    <source>
        <dbReference type="Proteomes" id="UP000006346"/>
    </source>
</evidence>
<dbReference type="KEGG" id="dor:Desor_1664"/>
<dbReference type="InterPro" id="IPR001248">
    <property type="entry name" value="Pur-cyt_permease"/>
</dbReference>
<dbReference type="eggNOG" id="COG1457">
    <property type="taxonomic scope" value="Bacteria"/>
</dbReference>
<keyword evidence="9" id="KW-1185">Reference proteome</keyword>
<feature type="transmembrane region" description="Helical" evidence="6">
    <location>
        <begin position="294"/>
        <end position="318"/>
    </location>
</feature>
<dbReference type="EMBL" id="CP003108">
    <property type="protein sequence ID" value="AET67306.1"/>
    <property type="molecule type" value="Genomic_DNA"/>
</dbReference>
<evidence type="ECO:0000256" key="4">
    <source>
        <dbReference type="ARBA" id="ARBA00022989"/>
    </source>
</evidence>
<dbReference type="InterPro" id="IPR030191">
    <property type="entry name" value="CodB"/>
</dbReference>
<sequence>MSDVSLDHKELKAVMEDNALTRVPDSERQGWLSMSWNTMGVISTLAQLLIGATCTFIAGIWVGIAAAIIVTILGGTLGSLIGHMAYKQGLSNTVMARYYGFGVKGSVIAVISYNLLIIGMLALENILIYETILFFFKIPASTTNAIVIYGIMTILWILLSAFGIKLVTKVSSVMLIGFLVVMCYMVFQAAGTSGIPWNQILTHGAVLPGGDTWSHFVTVINILIGSAGALALADADFGRYAKSTKDIAIAAFLGNIMMDIIILLTGSIIVYAGYATLEKYYIGQGMDAVAAGQAALNNVGGDFIILGGVLGLILMILAQGKVQVLNTYLASLALSNAGDAFGFRPGRVWMIVIANIIGLIFVAGNLIGLITSWLAFIGTLSTSQAVIMLADYFIVNKGRDVHSITPPLVNWAGLVTIIVATVIAFALAKVIPILFITAVIVSSILYPLLRKNIFKDTSFNESAVNVN</sequence>
<feature type="transmembrane region" description="Helical" evidence="6">
    <location>
        <begin position="373"/>
        <end position="395"/>
    </location>
</feature>
<keyword evidence="5 6" id="KW-0472">Membrane</keyword>
<dbReference type="PROSITE" id="PS50042">
    <property type="entry name" value="CNMP_BINDING_3"/>
    <property type="match status" value="1"/>
</dbReference>
<feature type="transmembrane region" description="Helical" evidence="6">
    <location>
        <begin position="407"/>
        <end position="427"/>
    </location>
</feature>
<dbReference type="PATRIC" id="fig|768706.3.peg.1657"/>
<dbReference type="GO" id="GO:0015209">
    <property type="term" value="F:cytosine transmembrane transporter activity"/>
    <property type="evidence" value="ECO:0007669"/>
    <property type="project" value="InterPro"/>
</dbReference>
<feature type="transmembrane region" description="Helical" evidence="6">
    <location>
        <begin position="64"/>
        <end position="86"/>
    </location>
</feature>
<dbReference type="InterPro" id="IPR000595">
    <property type="entry name" value="cNMP-bd_dom"/>
</dbReference>
<feature type="transmembrane region" description="Helical" evidence="6">
    <location>
        <begin position="174"/>
        <end position="195"/>
    </location>
</feature>
<evidence type="ECO:0000259" key="7">
    <source>
        <dbReference type="PROSITE" id="PS50042"/>
    </source>
</evidence>
<feature type="transmembrane region" description="Helical" evidence="6">
    <location>
        <begin position="98"/>
        <end position="123"/>
    </location>
</feature>
<dbReference type="GO" id="GO:0005886">
    <property type="term" value="C:plasma membrane"/>
    <property type="evidence" value="ECO:0007669"/>
    <property type="project" value="TreeGrafter"/>
</dbReference>
<reference evidence="9" key="1">
    <citation type="submission" date="2011-11" db="EMBL/GenBank/DDBJ databases">
        <title>Complete sequence of Desulfosporosinus orientis DSM 765.</title>
        <authorList>
            <person name="Lucas S."/>
            <person name="Han J."/>
            <person name="Lapidus A."/>
            <person name="Cheng J.-F."/>
            <person name="Goodwin L."/>
            <person name="Pitluck S."/>
            <person name="Peters L."/>
            <person name="Ovchinnikova G."/>
            <person name="Teshima H."/>
            <person name="Detter J.C."/>
            <person name="Han C."/>
            <person name="Tapia R."/>
            <person name="Land M."/>
            <person name="Hauser L."/>
            <person name="Kyrpides N."/>
            <person name="Ivanova N."/>
            <person name="Pagani I."/>
            <person name="Pester M."/>
            <person name="Spring S."/>
            <person name="Ollivier B."/>
            <person name="Rattei T."/>
            <person name="Klenk H.-P."/>
            <person name="Wagner M."/>
            <person name="Loy A."/>
            <person name="Woyke T."/>
        </authorList>
    </citation>
    <scope>NUCLEOTIDE SEQUENCE [LARGE SCALE GENOMIC DNA]</scope>
    <source>
        <strain evidence="9">ATCC 19365 / DSM 765 / NCIMB 8382 / VKM B-1628</strain>
    </source>
</reference>
<feature type="transmembrane region" description="Helical" evidence="6">
    <location>
        <begin position="247"/>
        <end position="274"/>
    </location>
</feature>
<dbReference type="Pfam" id="PF02133">
    <property type="entry name" value="Transp_cyt_pur"/>
    <property type="match status" value="1"/>
</dbReference>
<dbReference type="PANTHER" id="PTHR30569">
    <property type="entry name" value="CYTOSINE TRANSPORTER CODB"/>
    <property type="match status" value="1"/>
</dbReference>
<evidence type="ECO:0000256" key="5">
    <source>
        <dbReference type="ARBA" id="ARBA00023136"/>
    </source>
</evidence>
<evidence type="ECO:0000256" key="2">
    <source>
        <dbReference type="ARBA" id="ARBA00008974"/>
    </source>
</evidence>
<dbReference type="RefSeq" id="WP_014184125.1">
    <property type="nucleotide sequence ID" value="NC_016584.1"/>
</dbReference>
<accession>G7WEX7</accession>
<protein>
    <submittedName>
        <fullName evidence="8">Purine-cytosine permease-like transporter</fullName>
    </submittedName>
</protein>
<dbReference type="STRING" id="768706.Desor_1664"/>
<feature type="transmembrane region" description="Helical" evidence="6">
    <location>
        <begin position="433"/>
        <end position="449"/>
    </location>
</feature>
<dbReference type="HOGENOM" id="CLU_562471_0_0_9"/>
<dbReference type="AlphaFoldDB" id="G7WEX7"/>
<evidence type="ECO:0000256" key="3">
    <source>
        <dbReference type="ARBA" id="ARBA00022692"/>
    </source>
</evidence>
<evidence type="ECO:0000256" key="1">
    <source>
        <dbReference type="ARBA" id="ARBA00004141"/>
    </source>
</evidence>
<proteinExistence type="inferred from homology"/>
<keyword evidence="3 6" id="KW-0812">Transmembrane</keyword>
<dbReference type="Proteomes" id="UP000006346">
    <property type="component" value="Chromosome"/>
</dbReference>
<gene>
    <name evidence="8" type="ordered locus">Desor_1664</name>
</gene>
<dbReference type="OrthoDB" id="9787279at2"/>
<comment type="subcellular location">
    <subcellularLocation>
        <location evidence="1">Membrane</location>
        <topology evidence="1">Multi-pass membrane protein</topology>
    </subcellularLocation>
</comment>
<dbReference type="PANTHER" id="PTHR30569:SF0">
    <property type="entry name" value="CYTOSINE PERMEASE"/>
    <property type="match status" value="1"/>
</dbReference>
<keyword evidence="4 6" id="KW-1133">Transmembrane helix</keyword>
<feature type="transmembrane region" description="Helical" evidence="6">
    <location>
        <begin position="215"/>
        <end position="235"/>
    </location>
</feature>
<evidence type="ECO:0000256" key="6">
    <source>
        <dbReference type="SAM" id="Phobius"/>
    </source>
</evidence>